<evidence type="ECO:0000256" key="3">
    <source>
        <dbReference type="SAM" id="Phobius"/>
    </source>
</evidence>
<protein>
    <submittedName>
        <fullName evidence="5">NAD-dependent epimerase/dehydratase</fullName>
    </submittedName>
</protein>
<keyword evidence="3" id="KW-0472">Membrane</keyword>
<keyword evidence="3" id="KW-0812">Transmembrane</keyword>
<sequence>MSTYSSNHRLLLYCGVLVFASINIVYFSMSGILRSELSKGISTSEAVSTYDPFSFFNSQISQQLHPQETYKYTTSPMTKERITHLKGPNGPKYTVMVTGAAGFVGMHTALALKELGMTPIGYDNVNEYYSIQLKESRIKELEKHNIDFVRGDVCDVDKLKETIHKHNITRFIHLAAQAGVRYSLDHPLEYTRNNVDCTVNILEVMVELGLKDDPLVYASSSSVYGNNIKIPFHETDRVEDPASLYAATKRSDELIAHTYFNLHNISSIGLRFFTVYGPYGRPDMAPWIFTDKISNGEKIRVFNHGNSRRDFTYVGDIVQGIIHSLFVNTGQPELVNLGNGRPVVLADFVRIVEERVGKKANIESVGMQKGDVPTTFADISKARRLLGYNPTTPIEEGITKFVEWFKEHDATKYRMS</sequence>
<dbReference type="OrthoDB" id="16464at2759"/>
<accession>A0A9K3PUA4</accession>
<evidence type="ECO:0000313" key="6">
    <source>
        <dbReference type="Proteomes" id="UP000693970"/>
    </source>
</evidence>
<evidence type="ECO:0000256" key="2">
    <source>
        <dbReference type="ARBA" id="ARBA00023027"/>
    </source>
</evidence>
<proteinExistence type="inferred from homology"/>
<keyword evidence="6" id="KW-1185">Reference proteome</keyword>
<feature type="domain" description="NAD(P)-binding" evidence="4">
    <location>
        <begin position="96"/>
        <end position="400"/>
    </location>
</feature>
<dbReference type="AlphaFoldDB" id="A0A9K3PUA4"/>
<dbReference type="PANTHER" id="PTHR43574">
    <property type="entry name" value="EPIMERASE-RELATED"/>
    <property type="match status" value="1"/>
</dbReference>
<dbReference type="EMBL" id="JAGRRH010000015">
    <property type="protein sequence ID" value="KAG7357389.1"/>
    <property type="molecule type" value="Genomic_DNA"/>
</dbReference>
<name>A0A9K3PUA4_9STRA</name>
<keyword evidence="3" id="KW-1133">Transmembrane helix</keyword>
<reference evidence="5" key="1">
    <citation type="journal article" date="2021" name="Sci. Rep.">
        <title>Diploid genomic architecture of Nitzschia inconspicua, an elite biomass production diatom.</title>
        <authorList>
            <person name="Oliver A."/>
            <person name="Podell S."/>
            <person name="Pinowska A."/>
            <person name="Traller J.C."/>
            <person name="Smith S.R."/>
            <person name="McClure R."/>
            <person name="Beliaev A."/>
            <person name="Bohutskyi P."/>
            <person name="Hill E.A."/>
            <person name="Rabines A."/>
            <person name="Zheng H."/>
            <person name="Allen L.Z."/>
            <person name="Kuo A."/>
            <person name="Grigoriev I.V."/>
            <person name="Allen A.E."/>
            <person name="Hazlebeck D."/>
            <person name="Allen E.E."/>
        </authorList>
    </citation>
    <scope>NUCLEOTIDE SEQUENCE</scope>
    <source>
        <strain evidence="5">Hildebrandi</strain>
    </source>
</reference>
<evidence type="ECO:0000313" key="5">
    <source>
        <dbReference type="EMBL" id="KAG7357389.1"/>
    </source>
</evidence>
<keyword evidence="2" id="KW-0520">NAD</keyword>
<reference evidence="5" key="2">
    <citation type="submission" date="2021-04" db="EMBL/GenBank/DDBJ databases">
        <authorList>
            <person name="Podell S."/>
        </authorList>
    </citation>
    <scope>NUCLEOTIDE SEQUENCE</scope>
    <source>
        <strain evidence="5">Hildebrandi</strain>
    </source>
</reference>
<evidence type="ECO:0000256" key="1">
    <source>
        <dbReference type="ARBA" id="ARBA00007637"/>
    </source>
</evidence>
<gene>
    <name evidence="5" type="ORF">IV203_002077</name>
</gene>
<dbReference type="Proteomes" id="UP000693970">
    <property type="component" value="Unassembled WGS sequence"/>
</dbReference>
<comment type="similarity">
    <text evidence="1">Belongs to the NAD(P)-dependent epimerase/dehydratase family.</text>
</comment>
<comment type="caution">
    <text evidence="5">The sequence shown here is derived from an EMBL/GenBank/DDBJ whole genome shotgun (WGS) entry which is preliminary data.</text>
</comment>
<organism evidence="5 6">
    <name type="scientific">Nitzschia inconspicua</name>
    <dbReference type="NCBI Taxonomy" id="303405"/>
    <lineage>
        <taxon>Eukaryota</taxon>
        <taxon>Sar</taxon>
        <taxon>Stramenopiles</taxon>
        <taxon>Ochrophyta</taxon>
        <taxon>Bacillariophyta</taxon>
        <taxon>Bacillariophyceae</taxon>
        <taxon>Bacillariophycidae</taxon>
        <taxon>Bacillariales</taxon>
        <taxon>Bacillariaceae</taxon>
        <taxon>Nitzschia</taxon>
    </lineage>
</organism>
<dbReference type="InterPro" id="IPR016040">
    <property type="entry name" value="NAD(P)-bd_dom"/>
</dbReference>
<dbReference type="Pfam" id="PF16363">
    <property type="entry name" value="GDP_Man_Dehyd"/>
    <property type="match status" value="1"/>
</dbReference>
<feature type="transmembrane region" description="Helical" evidence="3">
    <location>
        <begin position="12"/>
        <end position="33"/>
    </location>
</feature>
<evidence type="ECO:0000259" key="4">
    <source>
        <dbReference type="Pfam" id="PF16363"/>
    </source>
</evidence>